<evidence type="ECO:0000256" key="2">
    <source>
        <dbReference type="HAMAP-Rule" id="MF_01940"/>
    </source>
</evidence>
<sequence>MKLFVELQPPKEVLEDVEAAVSVLPSVKGLRLMDREEWHVTLVFLGEVPDDTVPLVQERLEAEVARHEPLRLAVRGAGTFPGDPARASVLWAGIEGDLDELSALVKGLRRAIRKTGVQVDRRAHVPHITLARSGLPMDLAEQRTALAGLASPFWTAEDIRLMDSRPGEQPRYRPVATWRLG</sequence>
<keyword evidence="1 2" id="KW-0378">Hydrolase</keyword>
<comment type="function">
    <text evidence="2">Hydrolyzes RNA 2',3'-cyclic phosphodiester to an RNA 2'-phosphomonoester.</text>
</comment>
<dbReference type="RefSeq" id="WP_378536439.1">
    <property type="nucleotide sequence ID" value="NZ_JBHSBH010000013.1"/>
</dbReference>
<feature type="active site" description="Proton acceptor" evidence="2">
    <location>
        <position position="127"/>
    </location>
</feature>
<dbReference type="SUPFAM" id="SSF55144">
    <property type="entry name" value="LigT-like"/>
    <property type="match status" value="1"/>
</dbReference>
<gene>
    <name evidence="3" type="primary">thpR</name>
    <name evidence="3" type="ORF">ACFOVU_21615</name>
</gene>
<comment type="similarity">
    <text evidence="2">Belongs to the 2H phosphoesterase superfamily. ThpR family.</text>
</comment>
<evidence type="ECO:0000313" key="3">
    <source>
        <dbReference type="EMBL" id="MFC3998538.1"/>
    </source>
</evidence>
<feature type="short sequence motif" description="HXTX 1" evidence="2">
    <location>
        <begin position="39"/>
        <end position="42"/>
    </location>
</feature>
<dbReference type="HAMAP" id="MF_01940">
    <property type="entry name" value="RNA_CPDase"/>
    <property type="match status" value="1"/>
</dbReference>
<dbReference type="EMBL" id="JBHSBH010000013">
    <property type="protein sequence ID" value="MFC3998538.1"/>
    <property type="molecule type" value="Genomic_DNA"/>
</dbReference>
<protein>
    <recommendedName>
        <fullName evidence="2">RNA 2',3'-cyclic phosphodiesterase</fullName>
        <shortName evidence="2">RNA 2',3'-CPDase</shortName>
        <ecNumber evidence="2">3.1.4.58</ecNumber>
    </recommendedName>
</protein>
<dbReference type="EC" id="3.1.4.58" evidence="2"/>
<evidence type="ECO:0000313" key="4">
    <source>
        <dbReference type="Proteomes" id="UP001595847"/>
    </source>
</evidence>
<comment type="catalytic activity">
    <reaction evidence="2">
        <text>a 3'-end 2',3'-cyclophospho-ribonucleotide-RNA + H2O = a 3'-end 2'-phospho-ribonucleotide-RNA + H(+)</text>
        <dbReference type="Rhea" id="RHEA:11828"/>
        <dbReference type="Rhea" id="RHEA-COMP:10464"/>
        <dbReference type="Rhea" id="RHEA-COMP:17353"/>
        <dbReference type="ChEBI" id="CHEBI:15377"/>
        <dbReference type="ChEBI" id="CHEBI:15378"/>
        <dbReference type="ChEBI" id="CHEBI:83064"/>
        <dbReference type="ChEBI" id="CHEBI:173113"/>
        <dbReference type="EC" id="3.1.4.58"/>
    </reaction>
</comment>
<keyword evidence="4" id="KW-1185">Reference proteome</keyword>
<evidence type="ECO:0000256" key="1">
    <source>
        <dbReference type="ARBA" id="ARBA00022801"/>
    </source>
</evidence>
<feature type="short sequence motif" description="HXTX 2" evidence="2">
    <location>
        <begin position="127"/>
        <end position="130"/>
    </location>
</feature>
<dbReference type="Proteomes" id="UP001595847">
    <property type="component" value="Unassembled WGS sequence"/>
</dbReference>
<reference evidence="4" key="1">
    <citation type="journal article" date="2019" name="Int. J. Syst. Evol. Microbiol.">
        <title>The Global Catalogue of Microorganisms (GCM) 10K type strain sequencing project: providing services to taxonomists for standard genome sequencing and annotation.</title>
        <authorList>
            <consortium name="The Broad Institute Genomics Platform"/>
            <consortium name="The Broad Institute Genome Sequencing Center for Infectious Disease"/>
            <person name="Wu L."/>
            <person name="Ma J."/>
        </authorList>
    </citation>
    <scope>NUCLEOTIDE SEQUENCE [LARGE SCALE GENOMIC DNA]</scope>
    <source>
        <strain evidence="4">TBRC 1826</strain>
    </source>
</reference>
<dbReference type="PANTHER" id="PTHR35561">
    <property type="entry name" value="RNA 2',3'-CYCLIC PHOSPHODIESTERASE"/>
    <property type="match status" value="1"/>
</dbReference>
<organism evidence="3 4">
    <name type="scientific">Nocardiopsis sediminis</name>
    <dbReference type="NCBI Taxonomy" id="1778267"/>
    <lineage>
        <taxon>Bacteria</taxon>
        <taxon>Bacillati</taxon>
        <taxon>Actinomycetota</taxon>
        <taxon>Actinomycetes</taxon>
        <taxon>Streptosporangiales</taxon>
        <taxon>Nocardiopsidaceae</taxon>
        <taxon>Nocardiopsis</taxon>
    </lineage>
</organism>
<dbReference type="InterPro" id="IPR004175">
    <property type="entry name" value="RNA_CPDase"/>
</dbReference>
<feature type="active site" description="Proton donor" evidence="2">
    <location>
        <position position="39"/>
    </location>
</feature>
<dbReference type="PANTHER" id="PTHR35561:SF1">
    <property type="entry name" value="RNA 2',3'-CYCLIC PHOSPHODIESTERASE"/>
    <property type="match status" value="1"/>
</dbReference>
<comment type="caution">
    <text evidence="3">The sequence shown here is derived from an EMBL/GenBank/DDBJ whole genome shotgun (WGS) entry which is preliminary data.</text>
</comment>
<dbReference type="InterPro" id="IPR009097">
    <property type="entry name" value="Cyclic_Pdiesterase"/>
</dbReference>
<dbReference type="Gene3D" id="3.90.1140.10">
    <property type="entry name" value="Cyclic phosphodiesterase"/>
    <property type="match status" value="1"/>
</dbReference>
<proteinExistence type="inferred from homology"/>
<dbReference type="Pfam" id="PF13563">
    <property type="entry name" value="2_5_RNA_ligase2"/>
    <property type="match status" value="1"/>
</dbReference>
<name>A0ABV8FVM8_9ACTN</name>
<accession>A0ABV8FVM8</accession>
<dbReference type="NCBIfam" id="TIGR02258">
    <property type="entry name" value="2_5_ligase"/>
    <property type="match status" value="1"/>
</dbReference>